<evidence type="ECO:0000313" key="6">
    <source>
        <dbReference type="Proteomes" id="UP000663879"/>
    </source>
</evidence>
<dbReference type="AlphaFoldDB" id="A0A813LXJ2"/>
<dbReference type="PANTHER" id="PTHR19423:SF1">
    <property type="entry name" value="SH3 DOMAIN-BINDING PROTEIN 5"/>
    <property type="match status" value="1"/>
</dbReference>
<feature type="compositionally biased region" description="Basic and acidic residues" evidence="4">
    <location>
        <begin position="237"/>
        <end position="251"/>
    </location>
</feature>
<evidence type="ECO:0000256" key="1">
    <source>
        <dbReference type="ARBA" id="ARBA00007796"/>
    </source>
</evidence>
<feature type="coiled-coil region" evidence="3">
    <location>
        <begin position="165"/>
        <end position="234"/>
    </location>
</feature>
<comment type="caution">
    <text evidence="5">The sequence shown here is derived from an EMBL/GenBank/DDBJ whole genome shotgun (WGS) entry which is preliminary data.</text>
</comment>
<dbReference type="EMBL" id="CAJNOC010000003">
    <property type="protein sequence ID" value="CAF0703548.1"/>
    <property type="molecule type" value="Genomic_DNA"/>
</dbReference>
<dbReference type="PANTHER" id="PTHR19423">
    <property type="entry name" value="SH3 DOMAIN-BINDING PROTEIN 5"/>
    <property type="match status" value="1"/>
</dbReference>
<dbReference type="Proteomes" id="UP000663879">
    <property type="component" value="Unassembled WGS sequence"/>
</dbReference>
<dbReference type="GO" id="GO:0035556">
    <property type="term" value="P:intracellular signal transduction"/>
    <property type="evidence" value="ECO:0007669"/>
    <property type="project" value="InterPro"/>
</dbReference>
<feature type="coiled-coil region" evidence="3">
    <location>
        <begin position="33"/>
        <end position="67"/>
    </location>
</feature>
<feature type="coiled-coil region" evidence="3">
    <location>
        <begin position="96"/>
        <end position="123"/>
    </location>
</feature>
<evidence type="ECO:0000256" key="2">
    <source>
        <dbReference type="ARBA" id="ARBA00023054"/>
    </source>
</evidence>
<accession>A0A813LXJ2</accession>
<dbReference type="Pfam" id="PF05276">
    <property type="entry name" value="SH3BP5"/>
    <property type="match status" value="1"/>
</dbReference>
<sequence length="276" mass="32242">MTLITELENLNEKLIKDSHLHDENDSEALDPRIQEELERLNQSCSDINKMENELEEAKNLFNTTKNRQLQRLEFLQKKLGSCIPKSKPYYEALRITDKLQSEAQKAVQEYQRANSLYKTAKETLSVAEHNLISGEIPDVWQEHLSSTITKINTSKKIVDQAEEFHRKKTAEFQASEERCQTLEKELKKYIIKSESYYEEKFRWNIQMEAQKARIDELERALILAKTTYKEAMKNLSKISEEIHERRDAEKRGLKKSPSRESGVGSENPNDYADSIN</sequence>
<name>A0A813LXJ2_9BILA</name>
<reference evidence="5" key="1">
    <citation type="submission" date="2021-02" db="EMBL/GenBank/DDBJ databases">
        <authorList>
            <person name="Nowell W R."/>
        </authorList>
    </citation>
    <scope>NUCLEOTIDE SEQUENCE</scope>
    <source>
        <strain evidence="5">Ploen Becks lab</strain>
    </source>
</reference>
<keyword evidence="6" id="KW-1185">Reference proteome</keyword>
<gene>
    <name evidence="5" type="ORF">OXX778_LOCUS63</name>
</gene>
<keyword evidence="2 3" id="KW-0175">Coiled coil</keyword>
<dbReference type="GO" id="GO:0004860">
    <property type="term" value="F:protein kinase inhibitor activity"/>
    <property type="evidence" value="ECO:0007669"/>
    <property type="project" value="TreeGrafter"/>
</dbReference>
<organism evidence="5 6">
    <name type="scientific">Brachionus calyciflorus</name>
    <dbReference type="NCBI Taxonomy" id="104777"/>
    <lineage>
        <taxon>Eukaryota</taxon>
        <taxon>Metazoa</taxon>
        <taxon>Spiralia</taxon>
        <taxon>Gnathifera</taxon>
        <taxon>Rotifera</taxon>
        <taxon>Eurotatoria</taxon>
        <taxon>Monogononta</taxon>
        <taxon>Pseudotrocha</taxon>
        <taxon>Ploima</taxon>
        <taxon>Brachionidae</taxon>
        <taxon>Brachionus</taxon>
    </lineage>
</organism>
<dbReference type="GO" id="GO:0005737">
    <property type="term" value="C:cytoplasm"/>
    <property type="evidence" value="ECO:0007669"/>
    <property type="project" value="TreeGrafter"/>
</dbReference>
<evidence type="ECO:0000313" key="5">
    <source>
        <dbReference type="EMBL" id="CAF0703548.1"/>
    </source>
</evidence>
<protein>
    <recommendedName>
        <fullName evidence="7">SH3 domain-binding protein 5-like protein</fullName>
    </recommendedName>
</protein>
<evidence type="ECO:0000256" key="3">
    <source>
        <dbReference type="SAM" id="Coils"/>
    </source>
</evidence>
<dbReference type="InterPro" id="IPR007940">
    <property type="entry name" value="SH3BP5"/>
</dbReference>
<feature type="region of interest" description="Disordered" evidence="4">
    <location>
        <begin position="237"/>
        <end position="276"/>
    </location>
</feature>
<dbReference type="OrthoDB" id="446789at2759"/>
<evidence type="ECO:0000256" key="4">
    <source>
        <dbReference type="SAM" id="MobiDB-lite"/>
    </source>
</evidence>
<proteinExistence type="inferred from homology"/>
<evidence type="ECO:0008006" key="7">
    <source>
        <dbReference type="Google" id="ProtNLM"/>
    </source>
</evidence>
<comment type="similarity">
    <text evidence="1">Belongs to the SH3BP5 family.</text>
</comment>